<dbReference type="AlphaFoldDB" id="A0A5C8ZXZ7"/>
<accession>A0A5C8ZXZ7</accession>
<dbReference type="SUPFAM" id="SSF52317">
    <property type="entry name" value="Class I glutamine amidotransferase-like"/>
    <property type="match status" value="1"/>
</dbReference>
<comment type="caution">
    <text evidence="2">The sequence shown here is derived from an EMBL/GenBank/DDBJ whole genome shotgun (WGS) entry which is preliminary data.</text>
</comment>
<evidence type="ECO:0000313" key="3">
    <source>
        <dbReference type="Proteomes" id="UP000321933"/>
    </source>
</evidence>
<dbReference type="PANTHER" id="PTHR40469:SF2">
    <property type="entry name" value="GALACTOSE-BINDING DOMAIN-LIKE SUPERFAMILY PROTEIN"/>
    <property type="match status" value="1"/>
</dbReference>
<dbReference type="Pfam" id="PF06283">
    <property type="entry name" value="ThuA"/>
    <property type="match status" value="1"/>
</dbReference>
<dbReference type="PANTHER" id="PTHR40469">
    <property type="entry name" value="SECRETED GLYCOSYL HYDROLASE"/>
    <property type="match status" value="1"/>
</dbReference>
<dbReference type="OrthoDB" id="338827at2"/>
<name>A0A5C8ZXZ7_9GAMM</name>
<dbReference type="RefSeq" id="WP_148063398.1">
    <property type="nucleotide sequence ID" value="NZ_VRYZ01000002.1"/>
</dbReference>
<gene>
    <name evidence="2" type="ORF">FVW59_06415</name>
</gene>
<proteinExistence type="predicted"/>
<evidence type="ECO:0000313" key="2">
    <source>
        <dbReference type="EMBL" id="TXS93463.1"/>
    </source>
</evidence>
<organism evidence="2 3">
    <name type="scientific">Parahaliea aestuarii</name>
    <dbReference type="NCBI Taxonomy" id="1852021"/>
    <lineage>
        <taxon>Bacteria</taxon>
        <taxon>Pseudomonadati</taxon>
        <taxon>Pseudomonadota</taxon>
        <taxon>Gammaproteobacteria</taxon>
        <taxon>Cellvibrionales</taxon>
        <taxon>Halieaceae</taxon>
        <taxon>Parahaliea</taxon>
    </lineage>
</organism>
<sequence length="292" mass="32828">MAVNVLRVYKWLLITLVVLALAALLFVYAIGAWNVLFPSADHDSVPPTLPEDLGSPAVLVFSKTNGFRHRDGISGGREVIEEIAARRGWSVFATENGAVFSPDELRHFQAVVFLNATGDMLSLEQQGVFSRWFQRGGGWVGVHAAGDSSHRFWGWYLEHLVGAEFTAHILGPQFQVATVETENPDHPVNRGLPAQWEHEEEWYSWVRSPRVKGFTVLATVDEDSYQPVQKFFSHERDLRMIDHPVVWANCERSGRAVYMAMGHRSEAFEVPNVQRLLENALDWTLGLTEGGC</sequence>
<evidence type="ECO:0000259" key="1">
    <source>
        <dbReference type="Pfam" id="PF06283"/>
    </source>
</evidence>
<reference evidence="2 3" key="1">
    <citation type="submission" date="2019-08" db="EMBL/GenBank/DDBJ databases">
        <title>Parahaliea maris sp. nov., isolated from the surface seawater.</title>
        <authorList>
            <person name="Liu Y."/>
        </authorList>
    </citation>
    <scope>NUCLEOTIDE SEQUENCE [LARGE SCALE GENOMIC DNA]</scope>
    <source>
        <strain evidence="2 3">S2-26</strain>
    </source>
</reference>
<dbReference type="InterPro" id="IPR029062">
    <property type="entry name" value="Class_I_gatase-like"/>
</dbReference>
<dbReference type="Proteomes" id="UP000321933">
    <property type="component" value="Unassembled WGS sequence"/>
</dbReference>
<dbReference type="InterPro" id="IPR029010">
    <property type="entry name" value="ThuA-like"/>
</dbReference>
<keyword evidence="3" id="KW-1185">Reference proteome</keyword>
<dbReference type="EMBL" id="VRYZ01000002">
    <property type="protein sequence ID" value="TXS93463.1"/>
    <property type="molecule type" value="Genomic_DNA"/>
</dbReference>
<dbReference type="Gene3D" id="3.40.50.880">
    <property type="match status" value="1"/>
</dbReference>
<feature type="domain" description="ThuA-like" evidence="1">
    <location>
        <begin position="58"/>
        <end position="284"/>
    </location>
</feature>
<protein>
    <submittedName>
        <fullName evidence="2">ThuA domain-containing protein</fullName>
    </submittedName>
</protein>